<keyword evidence="2" id="KW-1185">Reference proteome</keyword>
<accession>A0A2T0VK15</accession>
<name>A0A2T0VK15_9MICO</name>
<sequence length="106" mass="11776">MLSNAIWIMPEATRSNAAQRATIFFRCGSQQGKAAQDVDADLTEDDFTRLTIEFVLTEAREYATAQAKNQKNATRNLKKYFDAAQISLIVAHNGLLDAAQVRSLLL</sequence>
<dbReference type="EMBL" id="PVTL01000001">
    <property type="protein sequence ID" value="PRY70576.1"/>
    <property type="molecule type" value="Genomic_DNA"/>
</dbReference>
<evidence type="ECO:0000313" key="1">
    <source>
        <dbReference type="EMBL" id="PRY70576.1"/>
    </source>
</evidence>
<organism evidence="1 2">
    <name type="scientific">Glaciihabitans tibetensis</name>
    <dbReference type="NCBI Taxonomy" id="1266600"/>
    <lineage>
        <taxon>Bacteria</taxon>
        <taxon>Bacillati</taxon>
        <taxon>Actinomycetota</taxon>
        <taxon>Actinomycetes</taxon>
        <taxon>Micrococcales</taxon>
        <taxon>Microbacteriaceae</taxon>
        <taxon>Glaciihabitans</taxon>
    </lineage>
</organism>
<reference evidence="1 2" key="1">
    <citation type="submission" date="2018-03" db="EMBL/GenBank/DDBJ databases">
        <title>Genomic Encyclopedia of Type Strains, Phase III (KMG-III): the genomes of soil and plant-associated and newly described type strains.</title>
        <authorList>
            <person name="Whitman W."/>
        </authorList>
    </citation>
    <scope>NUCLEOTIDE SEQUENCE [LARGE SCALE GENOMIC DNA]</scope>
    <source>
        <strain evidence="1 2">CGMCC 1.12484</strain>
    </source>
</reference>
<evidence type="ECO:0000313" key="2">
    <source>
        <dbReference type="Proteomes" id="UP000237983"/>
    </source>
</evidence>
<dbReference type="RefSeq" id="WP_106209787.1">
    <property type="nucleotide sequence ID" value="NZ_PVTL01000001.1"/>
</dbReference>
<dbReference type="Proteomes" id="UP000237983">
    <property type="component" value="Unassembled WGS sequence"/>
</dbReference>
<proteinExistence type="predicted"/>
<comment type="caution">
    <text evidence="1">The sequence shown here is derived from an EMBL/GenBank/DDBJ whole genome shotgun (WGS) entry which is preliminary data.</text>
</comment>
<gene>
    <name evidence="1" type="ORF">B0I08_101713</name>
</gene>
<dbReference type="AlphaFoldDB" id="A0A2T0VK15"/>
<protein>
    <submittedName>
        <fullName evidence="1">Uncharacterized protein</fullName>
    </submittedName>
</protein>